<evidence type="ECO:0000259" key="7">
    <source>
        <dbReference type="SMART" id="SM00387"/>
    </source>
</evidence>
<dbReference type="PANTHER" id="PTHR45436">
    <property type="entry name" value="SENSOR HISTIDINE KINASE YKOH"/>
    <property type="match status" value="1"/>
</dbReference>
<dbReference type="EC" id="2.7.13.3" evidence="2"/>
<dbReference type="PANTHER" id="PTHR45436:SF5">
    <property type="entry name" value="SENSOR HISTIDINE KINASE TRCS"/>
    <property type="match status" value="1"/>
</dbReference>
<comment type="catalytic activity">
    <reaction evidence="1">
        <text>ATP + protein L-histidine = ADP + protein N-phospho-L-histidine.</text>
        <dbReference type="EC" id="2.7.13.3"/>
    </reaction>
</comment>
<dbReference type="SUPFAM" id="SSF55874">
    <property type="entry name" value="ATPase domain of HSP90 chaperone/DNA topoisomerase II/histidine kinase"/>
    <property type="match status" value="1"/>
</dbReference>
<gene>
    <name evidence="8" type="ORF">BJ981_001456</name>
</gene>
<comment type="caution">
    <text evidence="8">The sequence shown here is derived from an EMBL/GenBank/DDBJ whole genome shotgun (WGS) entry which is preliminary data.</text>
</comment>
<dbReference type="Pfam" id="PF08376">
    <property type="entry name" value="NIT"/>
    <property type="match status" value="1"/>
</dbReference>
<dbReference type="Proteomes" id="UP000588112">
    <property type="component" value="Unassembled WGS sequence"/>
</dbReference>
<dbReference type="GO" id="GO:0004673">
    <property type="term" value="F:protein histidine kinase activity"/>
    <property type="evidence" value="ECO:0007669"/>
    <property type="project" value="UniProtKB-EC"/>
</dbReference>
<dbReference type="InterPro" id="IPR003594">
    <property type="entry name" value="HATPase_dom"/>
</dbReference>
<dbReference type="GO" id="GO:0000160">
    <property type="term" value="P:phosphorelay signal transduction system"/>
    <property type="evidence" value="ECO:0007669"/>
    <property type="project" value="TreeGrafter"/>
</dbReference>
<evidence type="ECO:0000256" key="5">
    <source>
        <dbReference type="ARBA" id="ARBA00022777"/>
    </source>
</evidence>
<proteinExistence type="predicted"/>
<keyword evidence="3" id="KW-0597">Phosphoprotein</keyword>
<protein>
    <recommendedName>
        <fullName evidence="2">histidine kinase</fullName>
        <ecNumber evidence="2">2.7.13.3</ecNumber>
    </recommendedName>
</protein>
<keyword evidence="5" id="KW-0418">Kinase</keyword>
<reference evidence="8 9" key="1">
    <citation type="submission" date="2020-08" db="EMBL/GenBank/DDBJ databases">
        <title>Sequencing the genomes of 1000 actinobacteria strains.</title>
        <authorList>
            <person name="Klenk H.-P."/>
        </authorList>
    </citation>
    <scope>NUCLEOTIDE SEQUENCE [LARGE SCALE GENOMIC DNA]</scope>
    <source>
        <strain evidence="8 9">DSM 45790</strain>
    </source>
</reference>
<evidence type="ECO:0000256" key="1">
    <source>
        <dbReference type="ARBA" id="ARBA00000085"/>
    </source>
</evidence>
<dbReference type="Gene3D" id="3.30.565.10">
    <property type="entry name" value="Histidine kinase-like ATPase, C-terminal domain"/>
    <property type="match status" value="1"/>
</dbReference>
<evidence type="ECO:0000256" key="4">
    <source>
        <dbReference type="ARBA" id="ARBA00022679"/>
    </source>
</evidence>
<dbReference type="InterPro" id="IPR036890">
    <property type="entry name" value="HATPase_C_sf"/>
</dbReference>
<feature type="domain" description="Histidine kinase/HSP90-like ATPase" evidence="7">
    <location>
        <begin position="515"/>
        <end position="625"/>
    </location>
</feature>
<dbReference type="InterPro" id="IPR013587">
    <property type="entry name" value="Nitrate/nitrite_sensing"/>
</dbReference>
<evidence type="ECO:0000313" key="9">
    <source>
        <dbReference type="Proteomes" id="UP000588112"/>
    </source>
</evidence>
<feature type="compositionally biased region" description="Low complexity" evidence="6">
    <location>
        <begin position="686"/>
        <end position="718"/>
    </location>
</feature>
<evidence type="ECO:0000256" key="2">
    <source>
        <dbReference type="ARBA" id="ARBA00012438"/>
    </source>
</evidence>
<name>A0A7W8Z1Q8_9ACTN</name>
<evidence type="ECO:0000256" key="6">
    <source>
        <dbReference type="SAM" id="MobiDB-lite"/>
    </source>
</evidence>
<dbReference type="RefSeq" id="WP_184609195.1">
    <property type="nucleotide sequence ID" value="NZ_BOOS01000023.1"/>
</dbReference>
<feature type="region of interest" description="Disordered" evidence="6">
    <location>
        <begin position="631"/>
        <end position="779"/>
    </location>
</feature>
<dbReference type="GO" id="GO:0005886">
    <property type="term" value="C:plasma membrane"/>
    <property type="evidence" value="ECO:0007669"/>
    <property type="project" value="TreeGrafter"/>
</dbReference>
<evidence type="ECO:0000256" key="3">
    <source>
        <dbReference type="ARBA" id="ARBA00022553"/>
    </source>
</evidence>
<organism evidence="8 9">
    <name type="scientific">Sphaerisporangium krabiense</name>
    <dbReference type="NCBI Taxonomy" id="763782"/>
    <lineage>
        <taxon>Bacteria</taxon>
        <taxon>Bacillati</taxon>
        <taxon>Actinomycetota</taxon>
        <taxon>Actinomycetes</taxon>
        <taxon>Streptosporangiales</taxon>
        <taxon>Streptosporangiaceae</taxon>
        <taxon>Sphaerisporangium</taxon>
    </lineage>
</organism>
<dbReference type="Pfam" id="PF02518">
    <property type="entry name" value="HATPase_c"/>
    <property type="match status" value="1"/>
</dbReference>
<dbReference type="SMART" id="SM00387">
    <property type="entry name" value="HATPase_c"/>
    <property type="match status" value="1"/>
</dbReference>
<feature type="compositionally biased region" description="Basic and acidic residues" evidence="6">
    <location>
        <begin position="744"/>
        <end position="755"/>
    </location>
</feature>
<dbReference type="AlphaFoldDB" id="A0A7W8Z1Q8"/>
<sequence>MASSRSIRFKITALLVIPLLSLAALWIFGAAVTTRESANLLSVSALYDNIGRPAEDLTIALQHEHVLSAEYLGARSQRNRDALIEQRQRTDEYRERMRRLALGPDAQQALSTPAMRTGFADAMAAMDRLDATRSAVDVGSVDLPALTREFAKFSDAMQRLVTSMSVVNDVSIQQRTRGLIAMAYSKEFLTRERALASGALIAGRTMHPTERRLFARLVTTRRFLFDQALTELPAGVREPFATLAASGSFHRLTAMEDALLAGPGLEYSHEQLRSITDEVDGSYQRTLTQAGETLVAAARPMAVGSFVRAGIAGVLGLLAVVTSLIVAVRVGSGLSRELRELRNSATDLAGVRLPRLIDRLRRGEQVDADAEAPPITVRSTTTEVRDVGTAFGTVQRTAVHSAAEQARVRDTSGKVLRNLARRNQTLLQAQLKVLDGLQRSVEDPDILRELFRVDHLTTRMRRHAEGLVVLAGGNPGRTYRDDVAAIDALRAAVAEVEDYTRVRVLPMPNVTIARDAAADVIHLCAELVENATRFSPAATDVTVRGELVARGLAVEIEDRGLGLTDEEQWALNAKLSSPPEFDPTETDRLGLHVVARLAARHDIRVELRASAYGGTTAIVLLPDSLTTVHRADTTRPPIRALTPVPTPDARTSVPARLPAPDPGAETSDPTPLPDPETQASGPAHLPGKAPKPGDAAPDPSSPSESSDSPDSSGSAGSTGSPGGGLPRRVRKKSPAAQPQWERPGTPEERSPEEARALLSSLQSGWRRGRAAGEQDGEEV</sequence>
<dbReference type="EMBL" id="JACHBR010000001">
    <property type="protein sequence ID" value="MBB5625757.1"/>
    <property type="molecule type" value="Genomic_DNA"/>
</dbReference>
<evidence type="ECO:0000313" key="8">
    <source>
        <dbReference type="EMBL" id="MBB5625757.1"/>
    </source>
</evidence>
<keyword evidence="4" id="KW-0808">Transferase</keyword>
<dbReference type="InterPro" id="IPR050428">
    <property type="entry name" value="TCS_sensor_his_kinase"/>
</dbReference>
<accession>A0A7W8Z1Q8</accession>
<keyword evidence="9" id="KW-1185">Reference proteome</keyword>